<gene>
    <name evidence="2" type="ORF">GNI_161240</name>
</gene>
<accession>A0A023AYI6</accession>
<dbReference type="VEuPathDB" id="CryptoDB:GNI_161240"/>
<dbReference type="AlphaFoldDB" id="A0A023AYI6"/>
<dbReference type="OrthoDB" id="368768at2759"/>
<dbReference type="Pfam" id="PF09717">
    <property type="entry name" value="CPW_WPC"/>
    <property type="match status" value="1"/>
</dbReference>
<evidence type="ECO:0000313" key="2">
    <source>
        <dbReference type="EMBL" id="EZG43726.1"/>
    </source>
</evidence>
<dbReference type="GeneID" id="22915596"/>
<reference evidence="2" key="1">
    <citation type="submission" date="2013-12" db="EMBL/GenBank/DDBJ databases">
        <authorList>
            <person name="Omoto C.K."/>
            <person name="Sibley D."/>
            <person name="Venepally P."/>
            <person name="Hadjithomas M."/>
            <person name="Karamycheva S."/>
            <person name="Brunk B."/>
            <person name="Roos D."/>
            <person name="Caler E."/>
            <person name="Lorenzi H."/>
        </authorList>
    </citation>
    <scope>NUCLEOTIDE SEQUENCE</scope>
</reference>
<protein>
    <recommendedName>
        <fullName evidence="1">CPW-WPC domain-containing protein</fullName>
    </recommendedName>
</protein>
<feature type="domain" description="CPW-WPC" evidence="1">
    <location>
        <begin position="41"/>
        <end position="100"/>
    </location>
</feature>
<sequence>MDPRITLLSSCPTKGFLLRAPNQDLSILEELCGVRWPCKSCQQDFVNSICPEGYERSGDVCLASDVLPASAPTALEIEEWDPQDRQEWSNATGIPWPCLDSKSCKRDYSNPCPKGFIPLSVKKSFSEHGSISPTGGTATEETNTLTEETNTLTEDTSIEDTATEAAPAVPASPAAPAFCMSAHYKGICSSYFPSDGLVMKELSRIYHEMFNKKLATEDITIWVVPKTIEAKLRMTALCGVAWGCHSDCTPNYFIPCGYGWRESGKKCIRHHNGATNYCHLDE</sequence>
<dbReference type="EMBL" id="AFNH02001201">
    <property type="protein sequence ID" value="EZG43726.1"/>
    <property type="molecule type" value="Genomic_DNA"/>
</dbReference>
<proteinExistence type="predicted"/>
<evidence type="ECO:0000313" key="3">
    <source>
        <dbReference type="Proteomes" id="UP000019763"/>
    </source>
</evidence>
<organism evidence="2 3">
    <name type="scientific">Gregarina niphandrodes</name>
    <name type="common">Septate eugregarine</name>
    <dbReference type="NCBI Taxonomy" id="110365"/>
    <lineage>
        <taxon>Eukaryota</taxon>
        <taxon>Sar</taxon>
        <taxon>Alveolata</taxon>
        <taxon>Apicomplexa</taxon>
        <taxon>Conoidasida</taxon>
        <taxon>Gregarinasina</taxon>
        <taxon>Eugregarinorida</taxon>
        <taxon>Gregarinidae</taxon>
        <taxon>Gregarina</taxon>
    </lineage>
</organism>
<keyword evidence="3" id="KW-1185">Reference proteome</keyword>
<comment type="caution">
    <text evidence="2">The sequence shown here is derived from an EMBL/GenBank/DDBJ whole genome shotgun (WGS) entry which is preliminary data.</text>
</comment>
<name>A0A023AYI6_GRENI</name>
<feature type="domain" description="CPW-WPC" evidence="1">
    <location>
        <begin position="104"/>
        <end position="246"/>
    </location>
</feature>
<evidence type="ECO:0000259" key="1">
    <source>
        <dbReference type="SMART" id="SM01099"/>
    </source>
</evidence>
<dbReference type="Proteomes" id="UP000019763">
    <property type="component" value="Unassembled WGS sequence"/>
</dbReference>
<dbReference type="RefSeq" id="XP_011133056.1">
    <property type="nucleotide sequence ID" value="XM_011134754.1"/>
</dbReference>
<dbReference type="InterPro" id="IPR006387">
    <property type="entry name" value="CPW_WPC_dom"/>
</dbReference>
<dbReference type="SMART" id="SM01099">
    <property type="entry name" value="CPW_WPC"/>
    <property type="match status" value="2"/>
</dbReference>